<evidence type="ECO:0000256" key="5">
    <source>
        <dbReference type="SAM" id="MobiDB-lite"/>
    </source>
</evidence>
<dbReference type="PROSITE" id="PS51649">
    <property type="entry name" value="NPH3"/>
    <property type="match status" value="1"/>
</dbReference>
<comment type="similarity">
    <text evidence="3">Belongs to the NPH3 family.</text>
</comment>
<feature type="region of interest" description="Disordered" evidence="5">
    <location>
        <begin position="541"/>
        <end position="565"/>
    </location>
</feature>
<comment type="pathway">
    <text evidence="1">Protein modification; protein ubiquitination.</text>
</comment>
<keyword evidence="2" id="KW-0833">Ubl conjugation pathway</keyword>
<dbReference type="InterPro" id="IPR027356">
    <property type="entry name" value="NPH3_dom"/>
</dbReference>
<reference evidence="8" key="1">
    <citation type="submission" date="2022-05" db="EMBL/GenBank/DDBJ databases">
        <title>The Musa troglodytarum L. genome provides insights into the mechanism of non-climacteric behaviour and enrichment of carotenoids.</title>
        <authorList>
            <person name="Wang J."/>
        </authorList>
    </citation>
    <scope>NUCLEOTIDE SEQUENCE</scope>
    <source>
        <tissue evidence="8">Leaf</tissue>
    </source>
</reference>
<dbReference type="Proteomes" id="UP001055439">
    <property type="component" value="Chromosome 2"/>
</dbReference>
<protein>
    <submittedName>
        <fullName evidence="8">NPH3 family</fullName>
    </submittedName>
</protein>
<dbReference type="InterPro" id="IPR043454">
    <property type="entry name" value="NPH3/RPT2-like"/>
</dbReference>
<dbReference type="AlphaFoldDB" id="A0A9E7F041"/>
<dbReference type="Pfam" id="PF03000">
    <property type="entry name" value="NPH3"/>
    <property type="match status" value="1"/>
</dbReference>
<accession>A0A9E7F041</accession>
<gene>
    <name evidence="8" type="ORF">MUK42_27926</name>
</gene>
<proteinExistence type="inferred from homology"/>
<feature type="coiled-coil region" evidence="4">
    <location>
        <begin position="570"/>
        <end position="604"/>
    </location>
</feature>
<dbReference type="InterPro" id="IPR011333">
    <property type="entry name" value="SKP1/BTB/POZ_sf"/>
</dbReference>
<dbReference type="SUPFAM" id="SSF54695">
    <property type="entry name" value="POZ domain"/>
    <property type="match status" value="1"/>
</dbReference>
<name>A0A9E7F041_9LILI</name>
<keyword evidence="6" id="KW-0472">Membrane</keyword>
<evidence type="ECO:0000256" key="2">
    <source>
        <dbReference type="ARBA" id="ARBA00022786"/>
    </source>
</evidence>
<evidence type="ECO:0000256" key="3">
    <source>
        <dbReference type="PROSITE-ProRule" id="PRU00982"/>
    </source>
</evidence>
<keyword evidence="6" id="KW-0812">Transmembrane</keyword>
<evidence type="ECO:0000256" key="1">
    <source>
        <dbReference type="ARBA" id="ARBA00004906"/>
    </source>
</evidence>
<evidence type="ECO:0000256" key="4">
    <source>
        <dbReference type="SAM" id="Coils"/>
    </source>
</evidence>
<evidence type="ECO:0000256" key="6">
    <source>
        <dbReference type="SAM" id="Phobius"/>
    </source>
</evidence>
<keyword evidence="6" id="KW-1133">Transmembrane helix</keyword>
<keyword evidence="4" id="KW-0175">Coiled coil</keyword>
<evidence type="ECO:0000313" key="9">
    <source>
        <dbReference type="Proteomes" id="UP001055439"/>
    </source>
</evidence>
<organism evidence="8 9">
    <name type="scientific">Musa troglodytarum</name>
    <name type="common">fe'i banana</name>
    <dbReference type="NCBI Taxonomy" id="320322"/>
    <lineage>
        <taxon>Eukaryota</taxon>
        <taxon>Viridiplantae</taxon>
        <taxon>Streptophyta</taxon>
        <taxon>Embryophyta</taxon>
        <taxon>Tracheophyta</taxon>
        <taxon>Spermatophyta</taxon>
        <taxon>Magnoliopsida</taxon>
        <taxon>Liliopsida</taxon>
        <taxon>Zingiberales</taxon>
        <taxon>Musaceae</taxon>
        <taxon>Musa</taxon>
    </lineage>
</organism>
<evidence type="ECO:0000259" key="7">
    <source>
        <dbReference type="PROSITE" id="PS51649"/>
    </source>
</evidence>
<dbReference type="PANTHER" id="PTHR32370">
    <property type="entry name" value="OS12G0117600 PROTEIN"/>
    <property type="match status" value="1"/>
</dbReference>
<feature type="transmembrane region" description="Helical" evidence="6">
    <location>
        <begin position="62"/>
        <end position="80"/>
    </location>
</feature>
<keyword evidence="9" id="KW-1185">Reference proteome</keyword>
<dbReference type="OrthoDB" id="624345at2759"/>
<evidence type="ECO:0000313" key="8">
    <source>
        <dbReference type="EMBL" id="URD86603.1"/>
    </source>
</evidence>
<feature type="domain" description="NPH3" evidence="7">
    <location>
        <begin position="287"/>
        <end position="536"/>
    </location>
</feature>
<sequence>MVAICDLEVDVNGEEAFLVSKASFLIMCNSMESLNQLCAAEICRTLASSKKGSDPSNSVPKIFLLLLLSLLISYKFFVLLSHQLLLTKSSLFLAAFHKFNAFGGCLRGSIVATRAKGILSSFSGRLRKLFSKPSLSSTAETSKVVFHNFPGSVRGFELMARFCYNNGKIQITPSDACLLHCVADYMEMTEDASSFPSLIKLTEVYLLGIPCWPWSEIMSALRQCQDFLPSAISSGILDRIVDSVVGRITTAGVGDATPSGSSPESSAFRFSCDTRSSISTRSGIHRAWWFEDLALLNTDMVQQVIASMVLQKVDNVMISRFLFYYLKCGAHGSPSEKRKATETAIDLLHSLDRSCVSCKGLFNILRVASSLRLSKSCHGRLENMIGSQIDQATLDSLLIPAPIGIGSLYDVSLVLRFLKSFLANVGQASMTRVKRVGCLIDSYLAEVAPDPSLEPSKFAALITILPDAARDSHDAIYRAVDLFLEVHGELSEEERMKICCAINHDKLSSESCMHLAGNPKFPSRTAVQALISQQSKLKSLLQNTDSAPPKDSKHKKNRFDNNKLDCSTDNEKLSAQLHEMQWRVTELEKICKKMQTQMAEVMKNTISNPSGSRSLPMLCSRLIP</sequence>
<dbReference type="EMBL" id="CP097504">
    <property type="protein sequence ID" value="URD86603.1"/>
    <property type="molecule type" value="Genomic_DNA"/>
</dbReference>